<evidence type="ECO:0000256" key="1">
    <source>
        <dbReference type="SAM" id="MobiDB-lite"/>
    </source>
</evidence>
<keyword evidence="3" id="KW-1185">Reference proteome</keyword>
<dbReference type="EMBL" id="SWKU01000003">
    <property type="protein sequence ID" value="KAF3008730.1"/>
    <property type="molecule type" value="Genomic_DNA"/>
</dbReference>
<evidence type="ECO:0000313" key="2">
    <source>
        <dbReference type="EMBL" id="KAF3008730.1"/>
    </source>
</evidence>
<feature type="region of interest" description="Disordered" evidence="1">
    <location>
        <begin position="15"/>
        <end position="88"/>
    </location>
</feature>
<sequence length="534" mass="59484">MQPRICAELVEAMTAGEKRSTDVSNRLNKRGGKLISKTLGKSSSPPSINTPPKAAVSAPKAKKDEVQRRKSSLQDMLRGTAKESDVGQAATALISPSPASGSRGNATSKPLNGIVSVDQHQSRGHEDPNPSNDDRLKNLDKLLATAREETIALRLELDRVKQDAQASVEISKYQVIDGHRQTTPANNTHYHQTDQQHIGNGMRNREEELENQNYELRSCLAALQDQLEAQNILQPPQASRSEEDWNVLTLRLHETEKESHARLQQLLLLKSSISTLTRTDSQVSDSELADMLSQLANKVREWVVSHYRRTKMNLDNLPDSTIQVLQSISANYQKVDSADKLVLYQAIVSKILMRILQAPLCVGMPNHGIFAGLEAFCKVAQLHGHEFCKWRRSTIRLIERTNSSDIVDSWRDQELSALAGECEAIMRSISSIEFAPSARSALIGIMMLAARLQRILGLQKAVYSFVVFDALHKQDCHIDQTTMEPVNDFEYSIDECNEPDTQRNFMFCVFPGLEKVEDESGAIVFKAKVCCGVG</sequence>
<evidence type="ECO:0000313" key="3">
    <source>
        <dbReference type="Proteomes" id="UP000801428"/>
    </source>
</evidence>
<proteinExistence type="predicted"/>
<accession>A0A9P4TKA6</accession>
<name>A0A9P4TKA6_CURKU</name>
<gene>
    <name evidence="2" type="ORF">E8E13_009836</name>
</gene>
<dbReference type="OrthoDB" id="5328813at2759"/>
<dbReference type="AlphaFoldDB" id="A0A9P4TKA6"/>
<reference evidence="2" key="1">
    <citation type="submission" date="2019-04" db="EMBL/GenBank/DDBJ databases">
        <title>Sequencing of skin fungus with MAO and IRED activity.</title>
        <authorList>
            <person name="Marsaioli A.J."/>
            <person name="Bonatto J.M.C."/>
            <person name="Reis Junior O."/>
        </authorList>
    </citation>
    <scope>NUCLEOTIDE SEQUENCE</scope>
    <source>
        <strain evidence="2">30M1</strain>
    </source>
</reference>
<organism evidence="2 3">
    <name type="scientific">Curvularia kusanoi</name>
    <name type="common">Cochliobolus kusanoi</name>
    <dbReference type="NCBI Taxonomy" id="90978"/>
    <lineage>
        <taxon>Eukaryota</taxon>
        <taxon>Fungi</taxon>
        <taxon>Dikarya</taxon>
        <taxon>Ascomycota</taxon>
        <taxon>Pezizomycotina</taxon>
        <taxon>Dothideomycetes</taxon>
        <taxon>Pleosporomycetidae</taxon>
        <taxon>Pleosporales</taxon>
        <taxon>Pleosporineae</taxon>
        <taxon>Pleosporaceae</taxon>
        <taxon>Curvularia</taxon>
    </lineage>
</organism>
<comment type="caution">
    <text evidence="2">The sequence shown here is derived from an EMBL/GenBank/DDBJ whole genome shotgun (WGS) entry which is preliminary data.</text>
</comment>
<dbReference type="Proteomes" id="UP000801428">
    <property type="component" value="Unassembled WGS sequence"/>
</dbReference>
<protein>
    <submittedName>
        <fullName evidence="2">Uncharacterized protein</fullName>
    </submittedName>
</protein>